<name>A0A7J6DAY6_9TELE</name>
<keyword evidence="2" id="KW-1185">Reference proteome</keyword>
<gene>
    <name evidence="1" type="ORF">G5714_003966</name>
</gene>
<evidence type="ECO:0000313" key="2">
    <source>
        <dbReference type="Proteomes" id="UP000579812"/>
    </source>
</evidence>
<accession>A0A7J6DAY6</accession>
<dbReference type="AlphaFoldDB" id="A0A7J6DAY6"/>
<dbReference type="EMBL" id="JAAMOB010000003">
    <property type="protein sequence ID" value="KAF4116477.1"/>
    <property type="molecule type" value="Genomic_DNA"/>
</dbReference>
<proteinExistence type="predicted"/>
<dbReference type="Proteomes" id="UP000579812">
    <property type="component" value="Unassembled WGS sequence"/>
</dbReference>
<reference evidence="1 2" key="1">
    <citation type="submission" date="2020-04" db="EMBL/GenBank/DDBJ databases">
        <title>Chromosome-level genome assembly of a cyprinid fish Onychostoma macrolepis by integration of Nanopore Sequencing, Bionano and Hi-C technology.</title>
        <authorList>
            <person name="Wang D."/>
        </authorList>
    </citation>
    <scope>NUCLEOTIDE SEQUENCE [LARGE SCALE GENOMIC DNA]</scope>
    <source>
        <strain evidence="1">SWU-2019</strain>
        <tissue evidence="1">Muscle</tissue>
    </source>
</reference>
<protein>
    <submittedName>
        <fullName evidence="1">Uncharacterized protein</fullName>
    </submittedName>
</protein>
<comment type="caution">
    <text evidence="1">The sequence shown here is derived from an EMBL/GenBank/DDBJ whole genome shotgun (WGS) entry which is preliminary data.</text>
</comment>
<dbReference type="PANTHER" id="PTHR22796">
    <property type="entry name" value="URG4-RELATED"/>
    <property type="match status" value="1"/>
</dbReference>
<evidence type="ECO:0000313" key="1">
    <source>
        <dbReference type="EMBL" id="KAF4116477.1"/>
    </source>
</evidence>
<sequence>MIQSFNISKLGYNISCIQQLTGYIKKRVTEHQIGQVKYVFKINFFMDLVLSIYKRANKKITDQHKLFREANDPVIYVEKKREEYYTIFQKYCHGATSAAIFGKVICQKIKEPIEQSVYKKTARDLADDMRSNCKSMNRSRANLEKDILKTLAEEEDFNKYMNYIHNPRDHFNSFIRDEVSRYITDKFSVRVLPKMKENIKLLQQKIMKAAHESTEHVQVNSGDVGLWLKSFTQQLSDELIFSEKDLSGVKHDDVEVKLLEDVIKQELPATMSEISKSFNTKTFPVKLDYKFRPDELLIDHFCWCCWAQCLFCTNTVENHDGDHSVAFHRVRGIKGWHFFQTQYLCAVICTKVVACDQDFNEPDGTFPLREHRRAGGVYTDWSITTDLSELPYWKWFVCRFQKDLERYCNKTFDGYVSSSSSQTEISAGSSVTLSCQLYSLAEVSCDDWVRSEGIQL</sequence>
<dbReference type="PANTHER" id="PTHR22796:SF6">
    <property type="entry name" value="INTERFERON-INDUCED VERY LARGE GTPASE 1-RELATED"/>
    <property type="match status" value="1"/>
</dbReference>
<organism evidence="1 2">
    <name type="scientific">Onychostoma macrolepis</name>
    <dbReference type="NCBI Taxonomy" id="369639"/>
    <lineage>
        <taxon>Eukaryota</taxon>
        <taxon>Metazoa</taxon>
        <taxon>Chordata</taxon>
        <taxon>Craniata</taxon>
        <taxon>Vertebrata</taxon>
        <taxon>Euteleostomi</taxon>
        <taxon>Actinopterygii</taxon>
        <taxon>Neopterygii</taxon>
        <taxon>Teleostei</taxon>
        <taxon>Ostariophysi</taxon>
        <taxon>Cypriniformes</taxon>
        <taxon>Cyprinidae</taxon>
        <taxon>Acrossocheilinae</taxon>
        <taxon>Onychostoma</taxon>
    </lineage>
</organism>